<dbReference type="PANTHER" id="PTHR36234">
    <property type="entry name" value="LYSYL ENDOPEPTIDASE"/>
    <property type="match status" value="1"/>
</dbReference>
<keyword evidence="4" id="KW-1185">Reference proteome</keyword>
<dbReference type="OrthoDB" id="905690at2"/>
<evidence type="ECO:0000313" key="3">
    <source>
        <dbReference type="EMBL" id="SMD45860.1"/>
    </source>
</evidence>
<reference evidence="4" key="1">
    <citation type="submission" date="2017-04" db="EMBL/GenBank/DDBJ databases">
        <authorList>
            <person name="Varghese N."/>
            <person name="Submissions S."/>
        </authorList>
    </citation>
    <scope>NUCLEOTIDE SEQUENCE [LARGE SCALE GENOMIC DNA]</scope>
    <source>
        <strain evidence="4">DSM 16537</strain>
    </source>
</reference>
<dbReference type="Proteomes" id="UP000192333">
    <property type="component" value="Chromosome I"/>
</dbReference>
<dbReference type="EMBL" id="LT838813">
    <property type="protein sequence ID" value="SMD45860.1"/>
    <property type="molecule type" value="Genomic_DNA"/>
</dbReference>
<protein>
    <submittedName>
        <fullName evidence="3">Por secretion system C-terminal sorting domain-containing protein</fullName>
    </submittedName>
</protein>
<dbReference type="Pfam" id="PF18962">
    <property type="entry name" value="Por_Secre_tail"/>
    <property type="match status" value="1"/>
</dbReference>
<dbReference type="NCBIfam" id="TIGR04183">
    <property type="entry name" value="Por_Secre_tail"/>
    <property type="match status" value="1"/>
</dbReference>
<evidence type="ECO:0000313" key="4">
    <source>
        <dbReference type="Proteomes" id="UP000192333"/>
    </source>
</evidence>
<dbReference type="Gene3D" id="2.40.10.10">
    <property type="entry name" value="Trypsin-like serine proteases"/>
    <property type="match status" value="2"/>
</dbReference>
<proteinExistence type="predicted"/>
<feature type="chain" id="PRO_5012732389" evidence="1">
    <location>
        <begin position="21"/>
        <end position="735"/>
    </location>
</feature>
<dbReference type="PANTHER" id="PTHR36234:SF5">
    <property type="entry name" value="LYSYL ENDOPEPTIDASE"/>
    <property type="match status" value="1"/>
</dbReference>
<dbReference type="AlphaFoldDB" id="A0A1W2HAE3"/>
<sequence length="735" mass="80370">MKKKVLLFICFALISIVGYSQISTDEIPPSFYLESLDSEASAIDHFIATSPSMELIAKEDREDQEKGLPPRFGYPIDAGLNLSNSGKWAELPNGDKVWILKIISPGAHSINLLYDKFWIPEGSKFFVYSEDKRQVHGAFTSKNNKGTKNDPVGFATTLVFGENTILEYYLPKGVEDNPVISIEKIVHGYRDIGAFKSQNTTNFGGAGNCQVNVNCPEGTDWQEEKNAVALILVNGIRECTGSLIVNSCMDDRAYFLTADHCLYSGDANTNPNLFQWSFYWHYESPGCANPGTEPPILATSGAVVVANNPVTDFALLELIEHPGDKTGVSPYFLGWDRSGNAGTGGVGIHHPRGDLKKISTYSGTPTNSTCLGGVNHLFWQTGFDATQNGHSIPERGSSGSPLINSGRRVIGQLLGPGNCPPDLCSTAPELEVVSYGKFDVSWTGNNHPDVRRRLNHWLHPGGGTAPLTMDGKAYTFISGPDYLCSTYAFTLQNAPAGSTVSWSVSPTHLFSGSTSGSGSSAPLSPSGSTASGQATITFAIDTDCGEVEMQRPFWVGRARADIIGPYDMPTNTVEAYYAEGGFPYMGMLHLMGITDYQWSVYPSGYDWIYGQGMPGITLTISFPGFYSLGLDVTNPCGVMGTEIPVHVYNPWEHFTLYPNPTSDILHISLDPEARGRDVDQDFEVSLYDGQGRELIPAKPAHQQTSLNLSRIPKGFYYVHIRYKDALLRRQIRVER</sequence>
<keyword evidence="1" id="KW-0732">Signal</keyword>
<dbReference type="InterPro" id="IPR043504">
    <property type="entry name" value="Peptidase_S1_PA_chymotrypsin"/>
</dbReference>
<dbReference type="STRING" id="758820.SAMN00777080_4531"/>
<organism evidence="3 4">
    <name type="scientific">Aquiflexum balticum DSM 16537</name>
    <dbReference type="NCBI Taxonomy" id="758820"/>
    <lineage>
        <taxon>Bacteria</taxon>
        <taxon>Pseudomonadati</taxon>
        <taxon>Bacteroidota</taxon>
        <taxon>Cytophagia</taxon>
        <taxon>Cytophagales</taxon>
        <taxon>Cyclobacteriaceae</taxon>
        <taxon>Aquiflexum</taxon>
    </lineage>
</organism>
<name>A0A1W2HAE3_9BACT</name>
<dbReference type="SUPFAM" id="SSF50494">
    <property type="entry name" value="Trypsin-like serine proteases"/>
    <property type="match status" value="1"/>
</dbReference>
<evidence type="ECO:0000256" key="1">
    <source>
        <dbReference type="SAM" id="SignalP"/>
    </source>
</evidence>
<accession>A0A1W2HAE3</accession>
<evidence type="ECO:0000259" key="2">
    <source>
        <dbReference type="Pfam" id="PF18962"/>
    </source>
</evidence>
<gene>
    <name evidence="3" type="ORF">SAMN00777080_4531</name>
</gene>
<dbReference type="InterPro" id="IPR009003">
    <property type="entry name" value="Peptidase_S1_PA"/>
</dbReference>
<dbReference type="RefSeq" id="WP_084122827.1">
    <property type="nucleotide sequence ID" value="NZ_LT838813.1"/>
</dbReference>
<feature type="domain" description="Secretion system C-terminal sorting" evidence="2">
    <location>
        <begin position="656"/>
        <end position="724"/>
    </location>
</feature>
<feature type="signal peptide" evidence="1">
    <location>
        <begin position="1"/>
        <end position="20"/>
    </location>
</feature>
<dbReference type="InterPro" id="IPR026444">
    <property type="entry name" value="Secre_tail"/>
</dbReference>